<evidence type="ECO:0000256" key="1">
    <source>
        <dbReference type="SAM" id="MobiDB-lite"/>
    </source>
</evidence>
<accession>A0A411ZUI8</accession>
<evidence type="ECO:0000313" key="3">
    <source>
        <dbReference type="EMBL" id="RGQ06502.1"/>
    </source>
</evidence>
<evidence type="ECO:0000313" key="4">
    <source>
        <dbReference type="Proteomes" id="UP000283585"/>
    </source>
</evidence>
<comment type="caution">
    <text evidence="3">The sequence shown here is derived from an EMBL/GenBank/DDBJ whole genome shotgun (WGS) entry which is preliminary data.</text>
</comment>
<proteinExistence type="predicted"/>
<dbReference type="Pfam" id="PF06048">
    <property type="entry name" value="DUF927"/>
    <property type="match status" value="1"/>
</dbReference>
<evidence type="ECO:0000259" key="2">
    <source>
        <dbReference type="Pfam" id="PF06048"/>
    </source>
</evidence>
<dbReference type="InterPro" id="IPR009270">
    <property type="entry name" value="DUF927"/>
</dbReference>
<feature type="region of interest" description="Disordered" evidence="1">
    <location>
        <begin position="796"/>
        <end position="839"/>
    </location>
</feature>
<dbReference type="AlphaFoldDB" id="A0A411ZUI8"/>
<dbReference type="EMBL" id="QRSS01000004">
    <property type="protein sequence ID" value="RGQ06502.1"/>
    <property type="molecule type" value="Genomic_DNA"/>
</dbReference>
<gene>
    <name evidence="3" type="ORF">DWZ12_04760</name>
</gene>
<protein>
    <submittedName>
        <fullName evidence="3">DUF927 domain-containing protein</fullName>
    </submittedName>
</protein>
<organism evidence="3 4">
    <name type="scientific">Blautia obeum</name>
    <dbReference type="NCBI Taxonomy" id="40520"/>
    <lineage>
        <taxon>Bacteria</taxon>
        <taxon>Bacillati</taxon>
        <taxon>Bacillota</taxon>
        <taxon>Clostridia</taxon>
        <taxon>Lachnospirales</taxon>
        <taxon>Lachnospiraceae</taxon>
        <taxon>Blautia</taxon>
    </lineage>
</organism>
<sequence>MQLLIFQHTAYVRKNGCGGMPFFLIFSRLYYKTAIMRITYRRNRIMMKDTDMMQMFQSMTPEQMQTMMAMMANVMNKKDVDPDSPEYTAARNAAIEAKTRPDTGTYYEFFNEGKIDNVTKQEQFYDDALYTTIFGTITNEILQNQLQNQLEQRAKNIGGTSLVQMFRKNCTAKKKQIKKENEIKAAADAQAMRDREAAELEEKRRIGHKTEFKNMPEWCTGNKYIGEDWICNDEEGIYRLEECGKTVKKIEACGRAITINYLLDPIDGGDGIDRVEIAYDSERGWQHRVVTRDMLVNQAEAIKLAKFSVDITSDMARPFTNCMASMLRESSKRNAIPSIPSSRKLAIMKDKEIILPFMSKDFVFEREADFPGLLAAVTPNETDAGYSETEYMNAYRAMRKRNLPGFNLMTAAILSSPVVCMTNANGFVFNMYGPTGCGKSFILSIGTTLFGDYHHENGSGYVKTPLMTNTAAETMCDTLHCYPLIIDDYNLLTEQKDRDKFNKNIMLFSNGLGKERATKTLALVKPGFWKLATFIAAEQSIREAARQGGVSNRLFEITLDDRCPLSKEKIDEIMAPFNKTHGFAGIKFIEALNKMGVDAIREMVTGYAKKITEKMKEKGLDKTNKQIDIAAILLATDEIAKNELFHDDVQLDVDEVIKWMADNDEVKQESRFYNTIIDKIYANPRKIEGLGATSDNVGEFWGVYDSEIVEREIVNKDGKIEKKSEPVKTISFIPSELEKIAISEGASVGAFKDYLKRKNLLIHDEGRMTTRMKTPSSILGKRVRVIKFILPDDDNETEAKKEDKNNSTIPFQQAAADVRDRRRQQAEELAEDIPFAPIG</sequence>
<feature type="domain" description="DUF927" evidence="2">
    <location>
        <begin position="275"/>
        <end position="520"/>
    </location>
</feature>
<feature type="compositionally biased region" description="Basic and acidic residues" evidence="1">
    <location>
        <begin position="817"/>
        <end position="826"/>
    </location>
</feature>
<dbReference type="Proteomes" id="UP000283585">
    <property type="component" value="Unassembled WGS sequence"/>
</dbReference>
<reference evidence="3 4" key="1">
    <citation type="submission" date="2018-08" db="EMBL/GenBank/DDBJ databases">
        <title>A genome reference for cultivated species of the human gut microbiota.</title>
        <authorList>
            <person name="Zou Y."/>
            <person name="Xue W."/>
            <person name="Luo G."/>
        </authorList>
    </citation>
    <scope>NUCLEOTIDE SEQUENCE [LARGE SCALE GENOMIC DNA]</scope>
    <source>
        <strain evidence="3 4">AF29-2BH</strain>
    </source>
</reference>
<name>A0A411ZUI8_9FIRM</name>